<dbReference type="Gene3D" id="3.40.50.12780">
    <property type="entry name" value="N-terminal domain of ligase-like"/>
    <property type="match status" value="1"/>
</dbReference>
<dbReference type="PROSITE" id="PS00455">
    <property type="entry name" value="AMP_BINDING"/>
    <property type="match status" value="1"/>
</dbReference>
<dbReference type="InterPro" id="IPR042099">
    <property type="entry name" value="ANL_N_sf"/>
</dbReference>
<comment type="cofactor">
    <cofactor evidence="6">
        <name>Mg(2+)</name>
        <dbReference type="ChEBI" id="CHEBI:18420"/>
    </cofactor>
</comment>
<dbReference type="SUPFAM" id="SSF56801">
    <property type="entry name" value="Acetyl-CoA synthetase-like"/>
    <property type="match status" value="1"/>
</dbReference>
<dbReference type="FunFam" id="3.40.50.12780:FF:000001">
    <property type="entry name" value="Acetyl-coenzyme A synthetase"/>
    <property type="match status" value="1"/>
</dbReference>
<dbReference type="HAMAP" id="MF_01123">
    <property type="entry name" value="Ac_CoA_synth"/>
    <property type="match status" value="1"/>
</dbReference>
<evidence type="ECO:0000256" key="3">
    <source>
        <dbReference type="ARBA" id="ARBA00022741"/>
    </source>
</evidence>
<feature type="binding site" evidence="6">
    <location>
        <begin position="199"/>
        <end position="202"/>
    </location>
    <ligand>
        <name>CoA</name>
        <dbReference type="ChEBI" id="CHEBI:57287"/>
    </ligand>
</feature>
<dbReference type="Proteomes" id="UP000316181">
    <property type="component" value="Unassembled WGS sequence"/>
</dbReference>
<evidence type="ECO:0000256" key="2">
    <source>
        <dbReference type="ARBA" id="ARBA00022598"/>
    </source>
</evidence>
<dbReference type="InterPro" id="IPR045851">
    <property type="entry name" value="AMP-bd_C_sf"/>
</dbReference>
<dbReference type="EC" id="6.2.1.1" evidence="6"/>
<dbReference type="InterPro" id="IPR032387">
    <property type="entry name" value="ACAS_N"/>
</dbReference>
<feature type="binding site" evidence="6">
    <location>
        <position position="537"/>
    </location>
    <ligand>
        <name>ATP</name>
        <dbReference type="ChEBI" id="CHEBI:30616"/>
    </ligand>
</feature>
<comment type="similarity">
    <text evidence="1 6">Belongs to the ATP-dependent AMP-binding enzyme family.</text>
</comment>
<gene>
    <name evidence="6" type="primary">acsA</name>
    <name evidence="11" type="ORF">FB389_1607</name>
</gene>
<evidence type="ECO:0000259" key="10">
    <source>
        <dbReference type="Pfam" id="PF16177"/>
    </source>
</evidence>
<dbReference type="InterPro" id="IPR020845">
    <property type="entry name" value="AMP-binding_CS"/>
</dbReference>
<proteinExistence type="inferred from homology"/>
<keyword evidence="5 6" id="KW-0007">Acetylation</keyword>
<accession>A0A542SQN0</accession>
<keyword evidence="12" id="KW-1185">Reference proteome</keyword>
<feature type="binding site" evidence="6">
    <location>
        <position position="511"/>
    </location>
    <ligand>
        <name>ATP</name>
        <dbReference type="ChEBI" id="CHEBI:30616"/>
    </ligand>
</feature>
<feature type="binding site" evidence="6">
    <location>
        <position position="550"/>
    </location>
    <ligand>
        <name>Mg(2+)</name>
        <dbReference type="ChEBI" id="CHEBI:18420"/>
    </ligand>
</feature>
<comment type="function">
    <text evidence="6">Catalyzes the conversion of acetate into acetyl-CoA (AcCoA), an essential intermediate at the junction of anabolic and catabolic pathways. AcsA undergoes a two-step reaction. In the first half reaction, AcsA combines acetate with ATP to form acetyl-adenylate (AcAMP) intermediate. In the second half reaction, it can then transfer the acetyl group from AcAMP to the sulfhydryl group of CoA, forming the product AcCoA.</text>
</comment>
<feature type="binding site" evidence="6">
    <location>
        <position position="526"/>
    </location>
    <ligand>
        <name>ATP</name>
        <dbReference type="ChEBI" id="CHEBI:30616"/>
    </ligand>
</feature>
<evidence type="ECO:0000256" key="1">
    <source>
        <dbReference type="ARBA" id="ARBA00006432"/>
    </source>
</evidence>
<feature type="binding site" evidence="6">
    <location>
        <begin position="398"/>
        <end position="400"/>
    </location>
    <ligand>
        <name>ATP</name>
        <dbReference type="ChEBI" id="CHEBI:30616"/>
    </ligand>
</feature>
<feature type="binding site" evidence="6">
    <location>
        <position position="322"/>
    </location>
    <ligand>
        <name>CoA</name>
        <dbReference type="ChEBI" id="CHEBI:57287"/>
    </ligand>
</feature>
<feature type="binding site" evidence="6">
    <location>
        <position position="534"/>
    </location>
    <ligand>
        <name>CoA</name>
        <dbReference type="ChEBI" id="CHEBI:57287"/>
    </ligand>
</feature>
<keyword evidence="2 6" id="KW-0436">Ligase</keyword>
<dbReference type="GO" id="GO:0005829">
    <property type="term" value="C:cytosol"/>
    <property type="evidence" value="ECO:0007669"/>
    <property type="project" value="TreeGrafter"/>
</dbReference>
<keyword evidence="6" id="KW-0460">Magnesium</keyword>
<dbReference type="AlphaFoldDB" id="A0A542SQN0"/>
<sequence>MTDRTDASTSGMDNHANEARSFAPPAPFAAQANVDADAYGLGADSERFWADQARAMLTWKTPFTQTLDWSQAPVARWFADGTLNAAHNALDRHVQAGNGDRVALYFEGEPGDTRQVTYAELLTEVSRAANALQSLGVKTGDRVVIYMPMLVESVVTMLACARIGAPHSVVFGGFSADALRSRIEDAGARIVVTADGGWRRGAPAALKPAVDEAIAGLDPSHPGVDHVVVVRRTGQEIGWTQGRDLWWSEALEAADTRHDPVFVEAEHPLFILYTSGTTGKPKGILHTTGGYLTQAAWTHWAVFDLKADSDVYWCTADIGWITGHSYVVYGPLVNGASQVIYEGTPDAPHRGRWWEIVQKYKVSILYTAPTAIRTCMKWGEQIPAQFDLGSLRVLGSVGEPINPEAWMWYRRVIGGGSTPIVDTWWQTETGAIMISPLPGVTATKPGSAQVPLPGIGATVVDDDAAPVPNGAGGYLVITKPWPSMLRGIWGDLQRFKDTYWSRFPGIYFAGDGAKKDQDGDIWLLGRVDDVMNVSGHRLSTTEIESSLVAHESVAEAAVVGAADETTGQAVVAFVIVRAQFAELVTDPAQAAALQEQLRNHVGKQIGPIAKPRRILIVPELPKTRSGKIMRRLLRDVAENRTVGDATTLADSSVMNLIARKM</sequence>
<comment type="PTM">
    <text evidence="6">Acetylated. Deacetylation by the SIR2-homolog deacetylase activates the enzyme.</text>
</comment>
<dbReference type="PANTHER" id="PTHR24095:SF14">
    <property type="entry name" value="ACETYL-COENZYME A SYNTHETASE 1"/>
    <property type="match status" value="1"/>
</dbReference>
<dbReference type="InterPro" id="IPR000873">
    <property type="entry name" value="AMP-dep_synth/lig_dom"/>
</dbReference>
<dbReference type="Pfam" id="PF16177">
    <property type="entry name" value="ACAS_N"/>
    <property type="match status" value="1"/>
</dbReference>
<dbReference type="Gene3D" id="3.30.300.30">
    <property type="match status" value="1"/>
</dbReference>
<dbReference type="Pfam" id="PF00501">
    <property type="entry name" value="AMP-binding"/>
    <property type="match status" value="1"/>
</dbReference>
<dbReference type="NCBIfam" id="NF001208">
    <property type="entry name" value="PRK00174.1"/>
    <property type="match status" value="1"/>
</dbReference>
<evidence type="ECO:0000256" key="5">
    <source>
        <dbReference type="ARBA" id="ARBA00022990"/>
    </source>
</evidence>
<evidence type="ECO:0000256" key="4">
    <source>
        <dbReference type="ARBA" id="ARBA00022840"/>
    </source>
</evidence>
<feature type="binding site" evidence="6">
    <location>
        <position position="548"/>
    </location>
    <ligand>
        <name>Mg(2+)</name>
        <dbReference type="ChEBI" id="CHEBI:18420"/>
    </ligand>
</feature>
<evidence type="ECO:0000259" key="9">
    <source>
        <dbReference type="Pfam" id="PF13193"/>
    </source>
</evidence>
<feature type="domain" description="AMP-dependent synthetase/ligase" evidence="8">
    <location>
        <begin position="95"/>
        <end position="489"/>
    </location>
</feature>
<keyword evidence="6" id="KW-0479">Metal-binding</keyword>
<protein>
    <recommendedName>
        <fullName evidence="6">Acetyl-coenzyme A synthetase</fullName>
        <shortName evidence="6">AcCoA synthetase</shortName>
        <shortName evidence="6">Acs</shortName>
        <ecNumber evidence="6">6.2.1.1</ecNumber>
    </recommendedName>
    <alternativeName>
        <fullName evidence="6">Acetate--CoA ligase</fullName>
    </alternativeName>
    <alternativeName>
        <fullName evidence="6">Acyl-activating enzyme</fullName>
    </alternativeName>
</protein>
<feature type="modified residue" description="N6-acetyllysine" evidence="6">
    <location>
        <position position="627"/>
    </location>
</feature>
<dbReference type="GO" id="GO:0019427">
    <property type="term" value="P:acetyl-CoA biosynthetic process from acetate"/>
    <property type="evidence" value="ECO:0007669"/>
    <property type="project" value="UniProtKB-UniRule"/>
</dbReference>
<dbReference type="GO" id="GO:0003987">
    <property type="term" value="F:acetate-CoA ligase activity"/>
    <property type="evidence" value="ECO:0007669"/>
    <property type="project" value="UniProtKB-UniRule"/>
</dbReference>
<feature type="domain" description="Acetyl-coenzyme A synthetase N-terminal" evidence="10">
    <location>
        <begin position="44"/>
        <end position="89"/>
    </location>
</feature>
<dbReference type="InterPro" id="IPR011904">
    <property type="entry name" value="Ac_CoA_lig"/>
</dbReference>
<dbReference type="PANTHER" id="PTHR24095">
    <property type="entry name" value="ACETYL-COENZYME A SYNTHETASE"/>
    <property type="match status" value="1"/>
</dbReference>
<dbReference type="NCBIfam" id="TIGR02188">
    <property type="entry name" value="Ac_CoA_lig_AcsA"/>
    <property type="match status" value="1"/>
</dbReference>
<dbReference type="InterPro" id="IPR025110">
    <property type="entry name" value="AMP-bd_C"/>
</dbReference>
<evidence type="ECO:0000313" key="12">
    <source>
        <dbReference type="Proteomes" id="UP000316181"/>
    </source>
</evidence>
<keyword evidence="3 6" id="KW-0547">Nucleotide-binding</keyword>
<name>A0A542SQN0_9MICO</name>
<dbReference type="EMBL" id="VFNV01000001">
    <property type="protein sequence ID" value="TQK76905.1"/>
    <property type="molecule type" value="Genomic_DNA"/>
</dbReference>
<organism evidence="11 12">
    <name type="scientific">Rarobacter incanus</name>
    <dbReference type="NCBI Taxonomy" id="153494"/>
    <lineage>
        <taxon>Bacteria</taxon>
        <taxon>Bacillati</taxon>
        <taxon>Actinomycetota</taxon>
        <taxon>Actinomycetes</taxon>
        <taxon>Micrococcales</taxon>
        <taxon>Rarobacteraceae</taxon>
        <taxon>Rarobacter</taxon>
    </lineage>
</organism>
<comment type="catalytic activity">
    <reaction evidence="6">
        <text>acetate + ATP + CoA = acetyl-CoA + AMP + diphosphate</text>
        <dbReference type="Rhea" id="RHEA:23176"/>
        <dbReference type="ChEBI" id="CHEBI:30089"/>
        <dbReference type="ChEBI" id="CHEBI:30616"/>
        <dbReference type="ChEBI" id="CHEBI:33019"/>
        <dbReference type="ChEBI" id="CHEBI:57287"/>
        <dbReference type="ChEBI" id="CHEBI:57288"/>
        <dbReference type="ChEBI" id="CHEBI:456215"/>
        <dbReference type="EC" id="6.2.1.1"/>
    </reaction>
</comment>
<dbReference type="GO" id="GO:0046872">
    <property type="term" value="F:metal ion binding"/>
    <property type="evidence" value="ECO:0007669"/>
    <property type="project" value="UniProtKB-KW"/>
</dbReference>
<evidence type="ECO:0000313" key="11">
    <source>
        <dbReference type="EMBL" id="TQK76905.1"/>
    </source>
</evidence>
<feature type="binding site" evidence="6">
    <location>
        <position position="553"/>
    </location>
    <ligand>
        <name>Mg(2+)</name>
        <dbReference type="ChEBI" id="CHEBI:18420"/>
    </ligand>
</feature>
<comment type="caution">
    <text evidence="6">Lacks conserved residue(s) required for the propagation of feature annotation.</text>
</comment>
<evidence type="ECO:0000256" key="7">
    <source>
        <dbReference type="SAM" id="MobiDB-lite"/>
    </source>
</evidence>
<keyword evidence="4 6" id="KW-0067">ATP-binding</keyword>
<feature type="region of interest" description="Disordered" evidence="7">
    <location>
        <begin position="1"/>
        <end position="21"/>
    </location>
</feature>
<feature type="binding site" evidence="6">
    <location>
        <begin position="422"/>
        <end position="427"/>
    </location>
    <ligand>
        <name>ATP</name>
        <dbReference type="ChEBI" id="CHEBI:30616"/>
    </ligand>
</feature>
<comment type="caution">
    <text evidence="11">The sequence shown here is derived from an EMBL/GenBank/DDBJ whole genome shotgun (WGS) entry which is preliminary data.</text>
</comment>
<evidence type="ECO:0000256" key="6">
    <source>
        <dbReference type="HAMAP-Rule" id="MF_01123"/>
    </source>
</evidence>
<evidence type="ECO:0000259" key="8">
    <source>
        <dbReference type="Pfam" id="PF00501"/>
    </source>
</evidence>
<dbReference type="CDD" id="cd05966">
    <property type="entry name" value="ACS"/>
    <property type="match status" value="1"/>
</dbReference>
<reference evidence="11 12" key="1">
    <citation type="submission" date="2019-06" db="EMBL/GenBank/DDBJ databases">
        <title>Sequencing the genomes of 1000 actinobacteria strains.</title>
        <authorList>
            <person name="Klenk H.-P."/>
        </authorList>
    </citation>
    <scope>NUCLEOTIDE SEQUENCE [LARGE SCALE GENOMIC DNA]</scope>
    <source>
        <strain evidence="11 12">DSM 10596</strain>
    </source>
</reference>
<dbReference type="GO" id="GO:0005524">
    <property type="term" value="F:ATP binding"/>
    <property type="evidence" value="ECO:0007669"/>
    <property type="project" value="UniProtKB-KW"/>
</dbReference>
<dbReference type="Pfam" id="PF13193">
    <property type="entry name" value="AMP-binding_C"/>
    <property type="match status" value="1"/>
</dbReference>
<feature type="domain" description="AMP-binding enzyme C-terminal" evidence="9">
    <location>
        <begin position="542"/>
        <end position="627"/>
    </location>
</feature>
<dbReference type="GO" id="GO:0016208">
    <property type="term" value="F:AMP binding"/>
    <property type="evidence" value="ECO:0007669"/>
    <property type="project" value="InterPro"/>
</dbReference>